<evidence type="ECO:0000313" key="3">
    <source>
        <dbReference type="Proteomes" id="UP001151760"/>
    </source>
</evidence>
<protein>
    <submittedName>
        <fullName evidence="2">Retrovirus-related pol polyprotein from transposon TNT 1-94</fullName>
    </submittedName>
</protein>
<organism evidence="2 3">
    <name type="scientific">Tanacetum coccineum</name>
    <dbReference type="NCBI Taxonomy" id="301880"/>
    <lineage>
        <taxon>Eukaryota</taxon>
        <taxon>Viridiplantae</taxon>
        <taxon>Streptophyta</taxon>
        <taxon>Embryophyta</taxon>
        <taxon>Tracheophyta</taxon>
        <taxon>Spermatophyta</taxon>
        <taxon>Magnoliopsida</taxon>
        <taxon>eudicotyledons</taxon>
        <taxon>Gunneridae</taxon>
        <taxon>Pentapetalae</taxon>
        <taxon>asterids</taxon>
        <taxon>campanulids</taxon>
        <taxon>Asterales</taxon>
        <taxon>Asteraceae</taxon>
        <taxon>Asteroideae</taxon>
        <taxon>Anthemideae</taxon>
        <taxon>Anthemidinae</taxon>
        <taxon>Tanacetum</taxon>
    </lineage>
</organism>
<keyword evidence="3" id="KW-1185">Reference proteome</keyword>
<dbReference type="Pfam" id="PF07727">
    <property type="entry name" value="RVT_2"/>
    <property type="match status" value="1"/>
</dbReference>
<dbReference type="InterPro" id="IPR013103">
    <property type="entry name" value="RVT_2"/>
</dbReference>
<dbReference type="Proteomes" id="UP001151760">
    <property type="component" value="Unassembled WGS sequence"/>
</dbReference>
<dbReference type="CDD" id="cd09272">
    <property type="entry name" value="RNase_HI_RT_Ty1"/>
    <property type="match status" value="1"/>
</dbReference>
<dbReference type="PANTHER" id="PTHR11439">
    <property type="entry name" value="GAG-POL-RELATED RETROTRANSPOSON"/>
    <property type="match status" value="1"/>
</dbReference>
<reference evidence="2" key="1">
    <citation type="journal article" date="2022" name="Int. J. Mol. Sci.">
        <title>Draft Genome of Tanacetum Coccineum: Genomic Comparison of Closely Related Tanacetum-Family Plants.</title>
        <authorList>
            <person name="Yamashiro T."/>
            <person name="Shiraishi A."/>
            <person name="Nakayama K."/>
            <person name="Satake H."/>
        </authorList>
    </citation>
    <scope>NUCLEOTIDE SEQUENCE</scope>
</reference>
<sequence length="897" mass="103074">MVKVIYSMKMIWEMYIKDYKLSVRLYARFCQVAEHQWSRAKRCFKGLIAEAYEWDEEEVSSDDNEMVEVKVLMALAEENDVISKESARNGYGRIGYSPTESQRKNTTDPFMLLIISLEREINLRNPQHAFKRCEACGSSTHTITDHYDIEWFKRDEALQAKKAEALKSTRVESSNANRSKTPTRRWSYLHKYEEQPGPKVVFGDDSTCVTKGYGSIKFSKDFRVFNIRTQQTEETYHFTFDESPDAIKFLKPSVDNINIDKNERYPPDEYLHPYEPSQRYQTNNNDVSFIEPYECPKLVVLETEVSFDQNGQTDQNDLSVQNDEILNDDHSEHSNHTNDEQIINNLPNTEDIQISEHSSSLRVDDTSVQNTIPIPNPPLPIPSVVTPGPKDRWSQDKHIDLVNIIGNPGSGMLTREMAKELSAASAHECLFVDFHFKEEPKKVPKALKHPGWVDAMQNELNQFARNKVWTLVPAPYVKTIISSKWVFINKRDETGIVIKNKARLVAQGYNQQEGIDYDETIAPVARLEAIRIFLAFATYMNFIVYQMDVKSAFLNGKLKEEVYVKQPPGFKSNEFPNHVCKLDKAHYGLKQAPRAWYETLSSFLTKHKFVRGKIDNTLFVYKTQTDVILVQIYVDDIIFGPTSTKLCKQFAKLMTQRYEMSMMGVLTYFLGFQIKQSERGISINQEKYVKDLLKKYDINGSSVKTPMVPPNNLGPDLSGKAVNETQYRGMIGSLMYLTASRPGIQFLTCLYARYQANPKESHLIAVKRIFRKSTSAKAEYVAAAGCCANILWMKSQLTDYDIISKKVPIFCDNTSAIVISNNPVLHSRTKPIDIRYHFIRDHILKGDIELHFIPTQYQLADIFTKPLDEPTYKRLIVELGMLNIDSKPEASVLPEKN</sequence>
<proteinExistence type="predicted"/>
<dbReference type="PANTHER" id="PTHR11439:SF509">
    <property type="entry name" value="RNA-DIRECTED DNA POLYMERASE"/>
    <property type="match status" value="1"/>
</dbReference>
<feature type="domain" description="Reverse transcriptase Ty1/copia-type" evidence="1">
    <location>
        <begin position="466"/>
        <end position="708"/>
    </location>
</feature>
<evidence type="ECO:0000259" key="1">
    <source>
        <dbReference type="Pfam" id="PF07727"/>
    </source>
</evidence>
<dbReference type="InterPro" id="IPR043502">
    <property type="entry name" value="DNA/RNA_pol_sf"/>
</dbReference>
<evidence type="ECO:0000313" key="2">
    <source>
        <dbReference type="EMBL" id="GJS79269.1"/>
    </source>
</evidence>
<reference evidence="2" key="2">
    <citation type="submission" date="2022-01" db="EMBL/GenBank/DDBJ databases">
        <authorList>
            <person name="Yamashiro T."/>
            <person name="Shiraishi A."/>
            <person name="Satake H."/>
            <person name="Nakayama K."/>
        </authorList>
    </citation>
    <scope>NUCLEOTIDE SEQUENCE</scope>
</reference>
<gene>
    <name evidence="2" type="ORF">Tco_0729150</name>
</gene>
<accession>A0ABQ4YN32</accession>
<dbReference type="SUPFAM" id="SSF56672">
    <property type="entry name" value="DNA/RNA polymerases"/>
    <property type="match status" value="1"/>
</dbReference>
<dbReference type="EMBL" id="BQNB010010585">
    <property type="protein sequence ID" value="GJS79269.1"/>
    <property type="molecule type" value="Genomic_DNA"/>
</dbReference>
<name>A0ABQ4YN32_9ASTR</name>
<comment type="caution">
    <text evidence="2">The sequence shown here is derived from an EMBL/GenBank/DDBJ whole genome shotgun (WGS) entry which is preliminary data.</text>
</comment>